<proteinExistence type="inferred from homology"/>
<evidence type="ECO:0000256" key="3">
    <source>
        <dbReference type="ARBA" id="ARBA00022679"/>
    </source>
</evidence>
<dbReference type="UniPathway" id="UPA00074">
    <property type="reaction ID" value="UER00126"/>
</dbReference>
<evidence type="ECO:0000313" key="11">
    <source>
        <dbReference type="Proteomes" id="UP000428333"/>
    </source>
</evidence>
<evidence type="ECO:0000256" key="7">
    <source>
        <dbReference type="ARBA" id="ARBA00041682"/>
    </source>
</evidence>
<keyword evidence="4" id="KW-0658">Purine biosynthesis</keyword>
<evidence type="ECO:0000256" key="5">
    <source>
        <dbReference type="ARBA" id="ARBA00038440"/>
    </source>
</evidence>
<dbReference type="PANTHER" id="PTHR43369:SF2">
    <property type="entry name" value="PHOSPHORIBOSYLGLYCINAMIDE FORMYLTRANSFERASE"/>
    <property type="match status" value="1"/>
</dbReference>
<dbReference type="Gene3D" id="3.40.50.170">
    <property type="entry name" value="Formyl transferase, N-terminal domain"/>
    <property type="match status" value="2"/>
</dbReference>
<evidence type="ECO:0000256" key="8">
    <source>
        <dbReference type="ARBA" id="ARBA00047664"/>
    </source>
</evidence>
<name>A0A6A4LF64_9ERIC</name>
<dbReference type="OrthoDB" id="2018833at2759"/>
<dbReference type="SUPFAM" id="SSF53328">
    <property type="entry name" value="Formyltransferase"/>
    <property type="match status" value="2"/>
</dbReference>
<dbReference type="GO" id="GO:0009507">
    <property type="term" value="C:chloroplast"/>
    <property type="evidence" value="ECO:0007669"/>
    <property type="project" value="TreeGrafter"/>
</dbReference>
<dbReference type="Pfam" id="PF00551">
    <property type="entry name" value="Formyl_trans_N"/>
    <property type="match status" value="1"/>
</dbReference>
<organism evidence="10 11">
    <name type="scientific">Rhododendron williamsianum</name>
    <dbReference type="NCBI Taxonomy" id="262921"/>
    <lineage>
        <taxon>Eukaryota</taxon>
        <taxon>Viridiplantae</taxon>
        <taxon>Streptophyta</taxon>
        <taxon>Embryophyta</taxon>
        <taxon>Tracheophyta</taxon>
        <taxon>Spermatophyta</taxon>
        <taxon>Magnoliopsida</taxon>
        <taxon>eudicotyledons</taxon>
        <taxon>Gunneridae</taxon>
        <taxon>Pentapetalae</taxon>
        <taxon>asterids</taxon>
        <taxon>Ericales</taxon>
        <taxon>Ericaceae</taxon>
        <taxon>Ericoideae</taxon>
        <taxon>Rhodoreae</taxon>
        <taxon>Rhododendron</taxon>
    </lineage>
</organism>
<evidence type="ECO:0000256" key="2">
    <source>
        <dbReference type="ARBA" id="ARBA00012254"/>
    </source>
</evidence>
<comment type="pathway">
    <text evidence="1">Purine metabolism; IMP biosynthesis via de novo pathway; N(2)-formyl-N(1)-(5-phospho-D-ribosyl)glycinamide from N(1)-(5-phospho-D-ribosyl)glycinamide (10-formyl THF route): step 1/1.</text>
</comment>
<sequence length="419" mass="45399">MEARSFISGFCSNPIINNPIQNPSKASFPAVPSYSNRVSFKTLYSLSWKLDSCEYKLQCRSSLQKVEAVSGDTEGLKSGDRKKNLAVFVSGGGSNFRSIHEAIVEGSVEGEIVVLVTNKPEAVSGDTEGLKSGDRKKNLAVFVSGGGSNFRSIHEAIVEGSVEGEIVVLVTNKPGIVYEGVNAPKYEMDTDFVSDIRAKDIIGIEVVGLVQKDGSSSTKVKPSAYKPANVNESKVLNRVVKPYLASHSCGGAEYARDNNIPVILFPGMKEQPDGLSANDLVTTLRRYKIDFILLAGYLKLIPVELVRAYPRSILNIHPSLLPAFGGKGYYGMKVHQAVIASGARYSGPTIHFVDEHYDTGRILAQRVVPVLANDTADELAARVLQQVFEFIPPHFAALAFLYTAIIWNGSEVVSIVVSL</sequence>
<dbReference type="EMBL" id="QEFC01001768">
    <property type="protein sequence ID" value="KAE9456002.1"/>
    <property type="molecule type" value="Genomic_DNA"/>
</dbReference>
<dbReference type="GO" id="GO:0006189">
    <property type="term" value="P:'de novo' IMP biosynthetic process"/>
    <property type="evidence" value="ECO:0007669"/>
    <property type="project" value="UniProtKB-UniPathway"/>
</dbReference>
<evidence type="ECO:0000313" key="10">
    <source>
        <dbReference type="EMBL" id="KAE9456002.1"/>
    </source>
</evidence>
<evidence type="ECO:0000256" key="6">
    <source>
        <dbReference type="ARBA" id="ARBA00041324"/>
    </source>
</evidence>
<comment type="caution">
    <text evidence="10">The sequence shown here is derived from an EMBL/GenBank/DDBJ whole genome shotgun (WGS) entry which is preliminary data.</text>
</comment>
<feature type="non-terminal residue" evidence="10">
    <location>
        <position position="1"/>
    </location>
</feature>
<dbReference type="InterPro" id="IPR002376">
    <property type="entry name" value="Formyl_transf_N"/>
</dbReference>
<dbReference type="InterPro" id="IPR036477">
    <property type="entry name" value="Formyl_transf_N_sf"/>
</dbReference>
<keyword evidence="11" id="KW-1185">Reference proteome</keyword>
<evidence type="ECO:0000256" key="1">
    <source>
        <dbReference type="ARBA" id="ARBA00005054"/>
    </source>
</evidence>
<dbReference type="GO" id="GO:0004644">
    <property type="term" value="F:phosphoribosylglycinamide formyltransferase activity"/>
    <property type="evidence" value="ECO:0007669"/>
    <property type="project" value="UniProtKB-EC"/>
</dbReference>
<gene>
    <name evidence="10" type="ORF">C3L33_12110</name>
</gene>
<protein>
    <recommendedName>
        <fullName evidence="2">phosphoribosylglycinamide formyltransferase 1</fullName>
        <ecNumber evidence="2">2.1.2.2</ecNumber>
    </recommendedName>
    <alternativeName>
        <fullName evidence="7">5'-phosphoribosylglycinamide transformylase</fullName>
    </alternativeName>
    <alternativeName>
        <fullName evidence="6">GAR transformylase</fullName>
    </alternativeName>
</protein>
<dbReference type="PANTHER" id="PTHR43369">
    <property type="entry name" value="PHOSPHORIBOSYLGLYCINAMIDE FORMYLTRANSFERASE"/>
    <property type="match status" value="1"/>
</dbReference>
<comment type="similarity">
    <text evidence="5">Belongs to the GART family.</text>
</comment>
<dbReference type="InterPro" id="IPR001555">
    <property type="entry name" value="GART_AS"/>
</dbReference>
<reference evidence="10 11" key="1">
    <citation type="journal article" date="2019" name="Genome Biol. Evol.">
        <title>The Rhododendron genome and chromosomal organization provide insight into shared whole-genome duplications across the heath family (Ericaceae).</title>
        <authorList>
            <person name="Soza V.L."/>
            <person name="Lindsley D."/>
            <person name="Waalkes A."/>
            <person name="Ramage E."/>
            <person name="Patwardhan R.P."/>
            <person name="Burton J.N."/>
            <person name="Adey A."/>
            <person name="Kumar A."/>
            <person name="Qiu R."/>
            <person name="Shendure J."/>
            <person name="Hall B."/>
        </authorList>
    </citation>
    <scope>NUCLEOTIDE SEQUENCE [LARGE SCALE GENOMIC DNA]</scope>
    <source>
        <strain evidence="10">RSF 1966-606</strain>
    </source>
</reference>
<dbReference type="PROSITE" id="PS00373">
    <property type="entry name" value="GART"/>
    <property type="match status" value="1"/>
</dbReference>
<evidence type="ECO:0000256" key="4">
    <source>
        <dbReference type="ARBA" id="ARBA00022755"/>
    </source>
</evidence>
<dbReference type="EC" id="2.1.2.2" evidence="2"/>
<evidence type="ECO:0000259" key="9">
    <source>
        <dbReference type="Pfam" id="PF00551"/>
    </source>
</evidence>
<dbReference type="InterPro" id="IPR004607">
    <property type="entry name" value="GART"/>
</dbReference>
<feature type="domain" description="Formyl transferase N-terminal" evidence="9">
    <location>
        <begin position="239"/>
        <end position="386"/>
    </location>
</feature>
<keyword evidence="3" id="KW-0808">Transferase</keyword>
<accession>A0A6A4LF64</accession>
<comment type="catalytic activity">
    <reaction evidence="8">
        <text>N(1)-(5-phospho-beta-D-ribosyl)glycinamide + (6R)-10-formyltetrahydrofolate = N(2)-formyl-N(1)-(5-phospho-beta-D-ribosyl)glycinamide + (6S)-5,6,7,8-tetrahydrofolate + H(+)</text>
        <dbReference type="Rhea" id="RHEA:15053"/>
        <dbReference type="ChEBI" id="CHEBI:15378"/>
        <dbReference type="ChEBI" id="CHEBI:57453"/>
        <dbReference type="ChEBI" id="CHEBI:143788"/>
        <dbReference type="ChEBI" id="CHEBI:147286"/>
        <dbReference type="ChEBI" id="CHEBI:195366"/>
        <dbReference type="EC" id="2.1.2.2"/>
    </reaction>
</comment>
<dbReference type="CDD" id="cd08645">
    <property type="entry name" value="FMT_core_GART"/>
    <property type="match status" value="1"/>
</dbReference>
<dbReference type="Proteomes" id="UP000428333">
    <property type="component" value="Linkage Group LG07"/>
</dbReference>
<dbReference type="AlphaFoldDB" id="A0A6A4LF64"/>